<evidence type="ECO:0000313" key="3">
    <source>
        <dbReference type="Proteomes" id="UP000623842"/>
    </source>
</evidence>
<dbReference type="AlphaFoldDB" id="A0A919EL72"/>
<dbReference type="NCBIfam" id="NF047558">
    <property type="entry name" value="TPR_END_plus"/>
    <property type="match status" value="1"/>
</dbReference>
<evidence type="ECO:0008006" key="4">
    <source>
        <dbReference type="Google" id="ProtNLM"/>
    </source>
</evidence>
<comment type="caution">
    <text evidence="2">The sequence shown here is derived from an EMBL/GenBank/DDBJ whole genome shotgun (WGS) entry which is preliminary data.</text>
</comment>
<name>A0A919EL72_9GAMM</name>
<protein>
    <recommendedName>
        <fullName evidence="4">Sel1 repeat family protein</fullName>
    </recommendedName>
</protein>
<gene>
    <name evidence="2" type="ORF">GCM10017161_23420</name>
</gene>
<sequence>MSCSKYFFAIVLASLISFSAYANEQTCQQLADRFNKDNASPNSAYNMACCAALKGDIENAFSYLELSIEKGFKDHQWMIKDSDLTSLHQDSRWAELVQQATDAETLYLSKINVELYELYQADQSDRQSETIDWNIVGKRDEMRQARVHELLSANKLSHGDDFFHAAMVMQHGGSSKDYKLANELSLKAAELNPSNKTAKWLACAAEDRYLQSIGKPQIWGTQYKKQNKDAPWTLEPFDQTVKTDKQRVEMGVRTIKESLARVEQMNGKK</sequence>
<feature type="chain" id="PRO_5038000815" description="Sel1 repeat family protein" evidence="1">
    <location>
        <begin position="23"/>
        <end position="269"/>
    </location>
</feature>
<dbReference type="RefSeq" id="WP_189770719.1">
    <property type="nucleotide sequence ID" value="NZ_BNCK01000005.1"/>
</dbReference>
<dbReference type="SUPFAM" id="SSF81901">
    <property type="entry name" value="HCP-like"/>
    <property type="match status" value="1"/>
</dbReference>
<dbReference type="Proteomes" id="UP000623842">
    <property type="component" value="Unassembled WGS sequence"/>
</dbReference>
<evidence type="ECO:0000256" key="1">
    <source>
        <dbReference type="SAM" id="SignalP"/>
    </source>
</evidence>
<organism evidence="2 3">
    <name type="scientific">Thalassotalea marina</name>
    <dbReference type="NCBI Taxonomy" id="1673741"/>
    <lineage>
        <taxon>Bacteria</taxon>
        <taxon>Pseudomonadati</taxon>
        <taxon>Pseudomonadota</taxon>
        <taxon>Gammaproteobacteria</taxon>
        <taxon>Alteromonadales</taxon>
        <taxon>Colwelliaceae</taxon>
        <taxon>Thalassotalea</taxon>
    </lineage>
</organism>
<reference evidence="2" key="1">
    <citation type="journal article" date="2014" name="Int. J. Syst. Evol. Microbiol.">
        <title>Complete genome sequence of Corynebacterium casei LMG S-19264T (=DSM 44701T), isolated from a smear-ripened cheese.</title>
        <authorList>
            <consortium name="US DOE Joint Genome Institute (JGI-PGF)"/>
            <person name="Walter F."/>
            <person name="Albersmeier A."/>
            <person name="Kalinowski J."/>
            <person name="Ruckert C."/>
        </authorList>
    </citation>
    <scope>NUCLEOTIDE SEQUENCE</scope>
    <source>
        <strain evidence="2">KCTC 42731</strain>
    </source>
</reference>
<keyword evidence="1" id="KW-0732">Signal</keyword>
<dbReference type="EMBL" id="BNCK01000005">
    <property type="protein sequence ID" value="GHF94488.1"/>
    <property type="molecule type" value="Genomic_DNA"/>
</dbReference>
<evidence type="ECO:0000313" key="2">
    <source>
        <dbReference type="EMBL" id="GHF94488.1"/>
    </source>
</evidence>
<accession>A0A919EL72</accession>
<reference evidence="2" key="2">
    <citation type="submission" date="2020-09" db="EMBL/GenBank/DDBJ databases">
        <authorList>
            <person name="Sun Q."/>
            <person name="Kim S."/>
        </authorList>
    </citation>
    <scope>NUCLEOTIDE SEQUENCE</scope>
    <source>
        <strain evidence="2">KCTC 42731</strain>
    </source>
</reference>
<proteinExistence type="predicted"/>
<feature type="signal peptide" evidence="1">
    <location>
        <begin position="1"/>
        <end position="22"/>
    </location>
</feature>
<keyword evidence="3" id="KW-1185">Reference proteome</keyword>